<dbReference type="SMART" id="SM00849">
    <property type="entry name" value="Lactamase_B"/>
    <property type="match status" value="1"/>
</dbReference>
<sequence>MRISKAGAGPRPKSPRIEVRSKYQGIIPLTMVPEEIGKGVYVVGGPGISHPADCSVYLVDAGSELVMIDAGAGPGAEAILRNVRSLGFDPSRIGYLIATHCHIDHIGGIARIRDETGCLVICSEADREGIELGEPRLTAADLYGIEYWPVRVDLPLDGEEEDLRLGEREFRIIAIPGHTPGSIAVVVDLEGLRFLFGQDVHGPFSDAWGSDVSRWRRSMERLLDLEADLLCEGHAGVFRGPEVRIYIQSQLRRYRHL</sequence>
<dbReference type="Proteomes" id="UP000005877">
    <property type="component" value="Chromosome"/>
</dbReference>
<dbReference type="STRING" id="1110509.Mhar_1311"/>
<gene>
    <name evidence="2" type="ordered locus">Mhar_1311</name>
</gene>
<name>G7WNR5_METH6</name>
<dbReference type="HOGENOM" id="CLU_030571_2_4_2"/>
<dbReference type="KEGG" id="mhi:Mhar_1311"/>
<dbReference type="AlphaFoldDB" id="G7WNR5"/>
<dbReference type="SUPFAM" id="SSF56281">
    <property type="entry name" value="Metallo-hydrolase/oxidoreductase"/>
    <property type="match status" value="1"/>
</dbReference>
<keyword evidence="3" id="KW-1185">Reference proteome</keyword>
<dbReference type="InterPro" id="IPR001279">
    <property type="entry name" value="Metallo-B-lactamas"/>
</dbReference>
<evidence type="ECO:0000313" key="2">
    <source>
        <dbReference type="EMBL" id="AET64675.1"/>
    </source>
</evidence>
<accession>G7WNR5</accession>
<dbReference type="InterPro" id="IPR050855">
    <property type="entry name" value="NDM-1-like"/>
</dbReference>
<dbReference type="PATRIC" id="fig|1110509.7.peg.1454"/>
<evidence type="ECO:0000259" key="1">
    <source>
        <dbReference type="SMART" id="SM00849"/>
    </source>
</evidence>
<feature type="domain" description="Metallo-beta-lactamase" evidence="1">
    <location>
        <begin position="53"/>
        <end position="234"/>
    </location>
</feature>
<dbReference type="GeneID" id="12510480"/>
<dbReference type="PANTHER" id="PTHR42951:SF4">
    <property type="entry name" value="ACYL-COENZYME A THIOESTERASE MBLAC2"/>
    <property type="match status" value="1"/>
</dbReference>
<protein>
    <submittedName>
        <fullName evidence="2">Beta-lactamase domain protein</fullName>
    </submittedName>
</protein>
<reference evidence="2 3" key="1">
    <citation type="journal article" date="2012" name="PLoS ONE">
        <title>The genome characteristics and predicted function of methyl-group oxidation pathway in the obligate aceticlastic methanogens, Methanosaeta spp.</title>
        <authorList>
            <person name="Zhu J."/>
            <person name="Zheng H."/>
            <person name="Ai G."/>
            <person name="Zhang G."/>
            <person name="Liu D."/>
            <person name="Liu X."/>
            <person name="Dong X."/>
        </authorList>
    </citation>
    <scope>NUCLEOTIDE SEQUENCE [LARGE SCALE GENOMIC DNA]</scope>
    <source>
        <strain evidence="2 3">6Ac</strain>
    </source>
</reference>
<organism evidence="2 3">
    <name type="scientific">Methanothrix harundinacea (strain 6Ac)</name>
    <name type="common">Methanosaeta harundinacea</name>
    <dbReference type="NCBI Taxonomy" id="1110509"/>
    <lineage>
        <taxon>Archaea</taxon>
        <taxon>Methanobacteriati</taxon>
        <taxon>Methanobacteriota</taxon>
        <taxon>Stenosarchaea group</taxon>
        <taxon>Methanomicrobia</taxon>
        <taxon>Methanotrichales</taxon>
        <taxon>Methanotrichaceae</taxon>
        <taxon>Methanothrix</taxon>
    </lineage>
</organism>
<dbReference type="Pfam" id="PF00753">
    <property type="entry name" value="Lactamase_B"/>
    <property type="match status" value="1"/>
</dbReference>
<evidence type="ECO:0000313" key="3">
    <source>
        <dbReference type="Proteomes" id="UP000005877"/>
    </source>
</evidence>
<dbReference type="PANTHER" id="PTHR42951">
    <property type="entry name" value="METALLO-BETA-LACTAMASE DOMAIN-CONTAINING"/>
    <property type="match status" value="1"/>
</dbReference>
<dbReference type="Gene3D" id="3.60.15.10">
    <property type="entry name" value="Ribonuclease Z/Hydroxyacylglutathione hydrolase-like"/>
    <property type="match status" value="1"/>
</dbReference>
<dbReference type="RefSeq" id="WP_014586860.1">
    <property type="nucleotide sequence ID" value="NC_017527.1"/>
</dbReference>
<proteinExistence type="predicted"/>
<dbReference type="EMBL" id="CP003117">
    <property type="protein sequence ID" value="AET64675.1"/>
    <property type="molecule type" value="Genomic_DNA"/>
</dbReference>
<dbReference type="InterPro" id="IPR036866">
    <property type="entry name" value="RibonucZ/Hydroxyglut_hydro"/>
</dbReference>